<keyword evidence="1" id="KW-1133">Transmembrane helix</keyword>
<reference evidence="2" key="1">
    <citation type="journal article" date="2013" name="Environ. Microbiol.">
        <title>Microbiota from the distal guts of lean and obese adolescents exhibit partial functional redundancy besides clear differences in community structure.</title>
        <authorList>
            <person name="Ferrer M."/>
            <person name="Ruiz A."/>
            <person name="Lanza F."/>
            <person name="Haange S.B."/>
            <person name="Oberbach A."/>
            <person name="Till H."/>
            <person name="Bargiela R."/>
            <person name="Campoy C."/>
            <person name="Segura M.T."/>
            <person name="Richter M."/>
            <person name="von Bergen M."/>
            <person name="Seifert J."/>
            <person name="Suarez A."/>
        </authorList>
    </citation>
    <scope>NUCLEOTIDE SEQUENCE</scope>
</reference>
<comment type="caution">
    <text evidence="2">The sequence shown here is derived from an EMBL/GenBank/DDBJ whole genome shotgun (WGS) entry which is preliminary data.</text>
</comment>
<gene>
    <name evidence="2" type="ORF">LEA_00483</name>
</gene>
<name>K1VBI0_9ZZZZ</name>
<dbReference type="AlphaFoldDB" id="K1VBI0"/>
<accession>K1VBI0</accession>
<organism evidence="2">
    <name type="scientific">human gut metagenome</name>
    <dbReference type="NCBI Taxonomy" id="408170"/>
    <lineage>
        <taxon>unclassified sequences</taxon>
        <taxon>metagenomes</taxon>
        <taxon>organismal metagenomes</taxon>
    </lineage>
</organism>
<sequence>MDKNSNSGVQTEERGEAMKLRHLFFACSGVFVMMFALLLLVVIVFSDEEDGGSGGNLIFGG</sequence>
<dbReference type="EMBL" id="AJWY01000349">
    <property type="protein sequence ID" value="EKC81301.1"/>
    <property type="molecule type" value="Genomic_DNA"/>
</dbReference>
<keyword evidence="1" id="KW-0812">Transmembrane</keyword>
<evidence type="ECO:0000256" key="1">
    <source>
        <dbReference type="SAM" id="Phobius"/>
    </source>
</evidence>
<evidence type="ECO:0000313" key="2">
    <source>
        <dbReference type="EMBL" id="EKC81301.1"/>
    </source>
</evidence>
<proteinExistence type="predicted"/>
<protein>
    <submittedName>
        <fullName evidence="2">Uncharacterized protein</fullName>
    </submittedName>
</protein>
<feature type="transmembrane region" description="Helical" evidence="1">
    <location>
        <begin position="23"/>
        <end position="45"/>
    </location>
</feature>
<keyword evidence="1" id="KW-0472">Membrane</keyword>